<feature type="domain" description="DUF6546" evidence="1">
    <location>
        <begin position="30"/>
        <end position="177"/>
    </location>
</feature>
<dbReference type="Pfam" id="PF20183">
    <property type="entry name" value="DUF6546"/>
    <property type="match status" value="1"/>
</dbReference>
<gene>
    <name evidence="2" type="ORF">CFIO01_07438</name>
</gene>
<name>A0A010RYL9_9PEZI</name>
<proteinExistence type="predicted"/>
<reference evidence="2 3" key="1">
    <citation type="submission" date="2014-02" db="EMBL/GenBank/DDBJ databases">
        <title>The genome sequence of Colletotrichum fioriniae PJ7.</title>
        <authorList>
            <person name="Baroncelli R."/>
            <person name="Thon M.R."/>
        </authorList>
    </citation>
    <scope>NUCLEOTIDE SEQUENCE [LARGE SCALE GENOMIC DNA]</scope>
    <source>
        <strain evidence="2 3">PJ7</strain>
    </source>
</reference>
<evidence type="ECO:0000313" key="2">
    <source>
        <dbReference type="EMBL" id="EXF83349.1"/>
    </source>
</evidence>
<sequence>MLAIWSHPEEVPLSKIHIFEHGDLHMLYNRRLSAPRGLVGALFIRSLDLEELVICNIVDATHFFAACTRRRRIPISPLPWQRLRVLTMTSQDISSRKQPELINTLLSQAGRVAKQMPELRVMELYGVWRESAGVFRYLVTGNSAEICWVSTWEFKLGDEPKHIWWDVAQLRKDRLVLQFAPERHLRTYDDPSHFVHQWLVTRDLAPHSPLSTALVHDNLPDPLRRILGVPNVSRSSK</sequence>
<evidence type="ECO:0000313" key="3">
    <source>
        <dbReference type="Proteomes" id="UP000020467"/>
    </source>
</evidence>
<dbReference type="Proteomes" id="UP000020467">
    <property type="component" value="Unassembled WGS sequence"/>
</dbReference>
<dbReference type="EMBL" id="JARH01000254">
    <property type="protein sequence ID" value="EXF83349.1"/>
    <property type="molecule type" value="Genomic_DNA"/>
</dbReference>
<organism evidence="2 3">
    <name type="scientific">Colletotrichum fioriniae PJ7</name>
    <dbReference type="NCBI Taxonomy" id="1445577"/>
    <lineage>
        <taxon>Eukaryota</taxon>
        <taxon>Fungi</taxon>
        <taxon>Dikarya</taxon>
        <taxon>Ascomycota</taxon>
        <taxon>Pezizomycotina</taxon>
        <taxon>Sordariomycetes</taxon>
        <taxon>Hypocreomycetidae</taxon>
        <taxon>Glomerellales</taxon>
        <taxon>Glomerellaceae</taxon>
        <taxon>Colletotrichum</taxon>
        <taxon>Colletotrichum acutatum species complex</taxon>
    </lineage>
</organism>
<dbReference type="AlphaFoldDB" id="A0A010RYL9"/>
<protein>
    <recommendedName>
        <fullName evidence="1">DUF6546 domain-containing protein</fullName>
    </recommendedName>
</protein>
<accession>A0A010RYL9</accession>
<dbReference type="HOGENOM" id="CLU_1170556_0_0_1"/>
<comment type="caution">
    <text evidence="2">The sequence shown here is derived from an EMBL/GenBank/DDBJ whole genome shotgun (WGS) entry which is preliminary data.</text>
</comment>
<dbReference type="KEGG" id="cfj:CFIO01_07438"/>
<dbReference type="InterPro" id="IPR046676">
    <property type="entry name" value="DUF6546"/>
</dbReference>
<dbReference type="OrthoDB" id="4802432at2759"/>
<evidence type="ECO:0000259" key="1">
    <source>
        <dbReference type="Pfam" id="PF20183"/>
    </source>
</evidence>
<keyword evidence="3" id="KW-1185">Reference proteome</keyword>